<dbReference type="GO" id="GO:0045087">
    <property type="term" value="P:innate immune response"/>
    <property type="evidence" value="ECO:0007669"/>
    <property type="project" value="UniProtKB-KW"/>
</dbReference>
<dbReference type="InterPro" id="IPR036574">
    <property type="entry name" value="Scorpion_toxin-like_sf"/>
</dbReference>
<keyword evidence="3" id="KW-0399">Innate immunity</keyword>
<dbReference type="GO" id="GO:0042742">
    <property type="term" value="P:defense response to bacterium"/>
    <property type="evidence" value="ECO:0007669"/>
    <property type="project" value="UniProtKB-KW"/>
</dbReference>
<evidence type="ECO:0000256" key="7">
    <source>
        <dbReference type="ARBA" id="ARBA00023157"/>
    </source>
</evidence>
<dbReference type="Pfam" id="PF01097">
    <property type="entry name" value="Defensin_2"/>
    <property type="match status" value="1"/>
</dbReference>
<evidence type="ECO:0000256" key="5">
    <source>
        <dbReference type="ARBA" id="ARBA00022940"/>
    </source>
</evidence>
<sequence length="112" mass="12452">MLRLYLHVGVLLTVILAAPSQSSDHPLPNFPGREQGSTRPTASSHIRVKRVTCDLLSLQMMGTALNHAACAFHCLLKGYRGGSCIVGVCYCRPYLEKLYNRTQARVCKRSLY</sequence>
<reference evidence="10" key="1">
    <citation type="submission" date="2015-11" db="EMBL/GenBank/DDBJ databases">
        <title>De novo transcriptome assembly of four potential Pierce s Disease insect vectors from Arizona vineyards.</title>
        <authorList>
            <person name="Tassone E.E."/>
        </authorList>
    </citation>
    <scope>NUCLEOTIDE SEQUENCE</scope>
</reference>
<keyword evidence="7" id="KW-1015">Disulfide bond</keyword>
<dbReference type="EMBL" id="GECU01019277">
    <property type="protein sequence ID" value="JAS88429.1"/>
    <property type="molecule type" value="Transcribed_RNA"/>
</dbReference>
<keyword evidence="4" id="KW-0391">Immunity</keyword>
<organism evidence="10">
    <name type="scientific">Homalodisca liturata</name>
    <dbReference type="NCBI Taxonomy" id="320908"/>
    <lineage>
        <taxon>Eukaryota</taxon>
        <taxon>Metazoa</taxon>
        <taxon>Ecdysozoa</taxon>
        <taxon>Arthropoda</taxon>
        <taxon>Hexapoda</taxon>
        <taxon>Insecta</taxon>
        <taxon>Pterygota</taxon>
        <taxon>Neoptera</taxon>
        <taxon>Paraneoptera</taxon>
        <taxon>Hemiptera</taxon>
        <taxon>Auchenorrhyncha</taxon>
        <taxon>Membracoidea</taxon>
        <taxon>Cicadellidae</taxon>
        <taxon>Cicadellinae</taxon>
        <taxon>Proconiini</taxon>
        <taxon>Homalodisca</taxon>
    </lineage>
</organism>
<dbReference type="SMART" id="SM00505">
    <property type="entry name" value="Knot1"/>
    <property type="match status" value="1"/>
</dbReference>
<proteinExistence type="predicted"/>
<feature type="chain" id="PRO_5008585196" description="Invertebrate defensins family profile domain-containing protein" evidence="8">
    <location>
        <begin position="23"/>
        <end position="112"/>
    </location>
</feature>
<protein>
    <recommendedName>
        <fullName evidence="9">Invertebrate defensins family profile domain-containing protein</fullName>
    </recommendedName>
</protein>
<dbReference type="InterPro" id="IPR001542">
    <property type="entry name" value="Defensin_invertebrate/fungal"/>
</dbReference>
<evidence type="ECO:0000256" key="3">
    <source>
        <dbReference type="ARBA" id="ARBA00022588"/>
    </source>
</evidence>
<dbReference type="PANTHER" id="PTHR13645">
    <property type="entry name" value="DEFENSIN"/>
    <property type="match status" value="1"/>
</dbReference>
<dbReference type="PANTHER" id="PTHR13645:SF0">
    <property type="entry name" value="DEFENSIN"/>
    <property type="match status" value="1"/>
</dbReference>
<evidence type="ECO:0000259" key="9">
    <source>
        <dbReference type="PROSITE" id="PS51378"/>
    </source>
</evidence>
<dbReference type="SUPFAM" id="SSF57095">
    <property type="entry name" value="Scorpion toxin-like"/>
    <property type="match status" value="1"/>
</dbReference>
<dbReference type="GO" id="GO:0005615">
    <property type="term" value="C:extracellular space"/>
    <property type="evidence" value="ECO:0007669"/>
    <property type="project" value="TreeGrafter"/>
</dbReference>
<evidence type="ECO:0000256" key="4">
    <source>
        <dbReference type="ARBA" id="ARBA00022859"/>
    </source>
</evidence>
<dbReference type="AlphaFoldDB" id="A0A1B6IND2"/>
<evidence type="ECO:0000256" key="8">
    <source>
        <dbReference type="SAM" id="SignalP"/>
    </source>
</evidence>
<comment type="subcellular location">
    <subcellularLocation>
        <location evidence="1">Secreted</location>
    </subcellularLocation>
</comment>
<dbReference type="InterPro" id="IPR003614">
    <property type="entry name" value="Knottins"/>
</dbReference>
<dbReference type="Gene3D" id="3.30.30.10">
    <property type="entry name" value="Knottin, scorpion toxin-like"/>
    <property type="match status" value="1"/>
</dbReference>
<evidence type="ECO:0000256" key="1">
    <source>
        <dbReference type="ARBA" id="ARBA00004613"/>
    </source>
</evidence>
<feature type="signal peptide" evidence="8">
    <location>
        <begin position="1"/>
        <end position="22"/>
    </location>
</feature>
<keyword evidence="5" id="KW-0211">Defensin</keyword>
<gene>
    <name evidence="10" type="ORF">g.20532</name>
</gene>
<keyword evidence="8" id="KW-0732">Signal</keyword>
<keyword evidence="2" id="KW-0964">Secreted</keyword>
<dbReference type="GO" id="GO:0006959">
    <property type="term" value="P:humoral immune response"/>
    <property type="evidence" value="ECO:0007669"/>
    <property type="project" value="TreeGrafter"/>
</dbReference>
<name>A0A1B6IND2_9HEMI</name>
<evidence type="ECO:0000256" key="2">
    <source>
        <dbReference type="ARBA" id="ARBA00022525"/>
    </source>
</evidence>
<evidence type="ECO:0000256" key="6">
    <source>
        <dbReference type="ARBA" id="ARBA00023022"/>
    </source>
</evidence>
<feature type="domain" description="Invertebrate defensins family profile" evidence="9">
    <location>
        <begin position="50"/>
        <end position="93"/>
    </location>
</feature>
<keyword evidence="5" id="KW-0929">Antimicrobial</keyword>
<dbReference type="CDD" id="cd21806">
    <property type="entry name" value="DEFL_defensin-like"/>
    <property type="match status" value="1"/>
</dbReference>
<evidence type="ECO:0000313" key="10">
    <source>
        <dbReference type="EMBL" id="JAS88429.1"/>
    </source>
</evidence>
<accession>A0A1B6IND2</accession>
<keyword evidence="6" id="KW-0044">Antibiotic</keyword>
<dbReference type="PROSITE" id="PS51378">
    <property type="entry name" value="INVERT_DEFENSINS"/>
    <property type="match status" value="1"/>
</dbReference>